<evidence type="ECO:0000313" key="10">
    <source>
        <dbReference type="EMBL" id="EMP41445.1"/>
    </source>
</evidence>
<dbReference type="PANTHER" id="PTHR16189">
    <property type="entry name" value="TRANSMEMBRANE PROTEIN 104-RELATED"/>
    <property type="match status" value="1"/>
</dbReference>
<keyword evidence="4 8" id="KW-0472">Membrane</keyword>
<feature type="transmembrane region" description="Helical" evidence="8">
    <location>
        <begin position="86"/>
        <end position="105"/>
    </location>
</feature>
<dbReference type="Pfam" id="PF01490">
    <property type="entry name" value="Aa_trans"/>
    <property type="match status" value="1"/>
</dbReference>
<dbReference type="GO" id="GO:0016020">
    <property type="term" value="C:membrane"/>
    <property type="evidence" value="ECO:0007669"/>
    <property type="project" value="UniProtKB-SubCell"/>
</dbReference>
<name>M7BZZ6_CHEMY</name>
<evidence type="ECO:0000256" key="1">
    <source>
        <dbReference type="ARBA" id="ARBA00004141"/>
    </source>
</evidence>
<organism evidence="10 11">
    <name type="scientific">Chelonia mydas</name>
    <name type="common">Green sea-turtle</name>
    <name type="synonym">Chelonia agassizi</name>
    <dbReference type="NCBI Taxonomy" id="8469"/>
    <lineage>
        <taxon>Eukaryota</taxon>
        <taxon>Metazoa</taxon>
        <taxon>Chordata</taxon>
        <taxon>Craniata</taxon>
        <taxon>Vertebrata</taxon>
        <taxon>Euteleostomi</taxon>
        <taxon>Archelosauria</taxon>
        <taxon>Testudinata</taxon>
        <taxon>Testudines</taxon>
        <taxon>Cryptodira</taxon>
        <taxon>Durocryptodira</taxon>
        <taxon>Americhelydia</taxon>
        <taxon>Chelonioidea</taxon>
        <taxon>Cheloniidae</taxon>
        <taxon>Chelonia</taxon>
    </lineage>
</organism>
<keyword evidence="5" id="KW-0325">Glycoprotein</keyword>
<evidence type="ECO:0000313" key="11">
    <source>
        <dbReference type="Proteomes" id="UP000031443"/>
    </source>
</evidence>
<dbReference type="EMBL" id="KB491959">
    <property type="protein sequence ID" value="EMP41445.1"/>
    <property type="molecule type" value="Genomic_DNA"/>
</dbReference>
<feature type="domain" description="Amino acid transporter transmembrane" evidence="9">
    <location>
        <begin position="89"/>
        <end position="140"/>
    </location>
</feature>
<evidence type="ECO:0000256" key="3">
    <source>
        <dbReference type="ARBA" id="ARBA00022989"/>
    </source>
</evidence>
<feature type="transmembrane region" description="Helical" evidence="8">
    <location>
        <begin position="111"/>
        <end position="135"/>
    </location>
</feature>
<evidence type="ECO:0000256" key="4">
    <source>
        <dbReference type="ARBA" id="ARBA00023136"/>
    </source>
</evidence>
<keyword evidence="3 8" id="KW-1133">Transmembrane helix</keyword>
<keyword evidence="2 8" id="KW-0812">Transmembrane</keyword>
<keyword evidence="11" id="KW-1185">Reference proteome</keyword>
<evidence type="ECO:0000256" key="8">
    <source>
        <dbReference type="SAM" id="Phobius"/>
    </source>
</evidence>
<reference evidence="11" key="1">
    <citation type="journal article" date="2013" name="Nat. Genet.">
        <title>The draft genomes of soft-shell turtle and green sea turtle yield insights into the development and evolution of the turtle-specific body plan.</title>
        <authorList>
            <person name="Wang Z."/>
            <person name="Pascual-Anaya J."/>
            <person name="Zadissa A."/>
            <person name="Li W."/>
            <person name="Niimura Y."/>
            <person name="Huang Z."/>
            <person name="Li C."/>
            <person name="White S."/>
            <person name="Xiong Z."/>
            <person name="Fang D."/>
            <person name="Wang B."/>
            <person name="Ming Y."/>
            <person name="Chen Y."/>
            <person name="Zheng Y."/>
            <person name="Kuraku S."/>
            <person name="Pignatelli M."/>
            <person name="Herrero J."/>
            <person name="Beal K."/>
            <person name="Nozawa M."/>
            <person name="Li Q."/>
            <person name="Wang J."/>
            <person name="Zhang H."/>
            <person name="Yu L."/>
            <person name="Shigenobu S."/>
            <person name="Wang J."/>
            <person name="Liu J."/>
            <person name="Flicek P."/>
            <person name="Searle S."/>
            <person name="Wang J."/>
            <person name="Kuratani S."/>
            <person name="Yin Y."/>
            <person name="Aken B."/>
            <person name="Zhang G."/>
            <person name="Irie N."/>
        </authorList>
    </citation>
    <scope>NUCLEOTIDE SEQUENCE [LARGE SCALE GENOMIC DNA]</scope>
</reference>
<protein>
    <recommendedName>
        <fullName evidence="9">Amino acid transporter transmembrane domain-containing protein</fullName>
    </recommendedName>
</protein>
<dbReference type="InterPro" id="IPR013057">
    <property type="entry name" value="AA_transpt_TM"/>
</dbReference>
<feature type="compositionally biased region" description="Basic residues" evidence="7">
    <location>
        <begin position="29"/>
        <end position="41"/>
    </location>
</feature>
<gene>
    <name evidence="10" type="ORF">UY3_01311</name>
</gene>
<dbReference type="eggNOG" id="KOG3832">
    <property type="taxonomic scope" value="Eukaryota"/>
</dbReference>
<accession>M7BZZ6</accession>
<proteinExistence type="inferred from homology"/>
<evidence type="ECO:0000256" key="7">
    <source>
        <dbReference type="SAM" id="MobiDB-lite"/>
    </source>
</evidence>
<dbReference type="Proteomes" id="UP000031443">
    <property type="component" value="Unassembled WGS sequence"/>
</dbReference>
<evidence type="ECO:0000256" key="6">
    <source>
        <dbReference type="ARBA" id="ARBA00038166"/>
    </source>
</evidence>
<feature type="region of interest" description="Disordered" evidence="7">
    <location>
        <begin position="27"/>
        <end position="56"/>
    </location>
</feature>
<evidence type="ECO:0000259" key="9">
    <source>
        <dbReference type="Pfam" id="PF01490"/>
    </source>
</evidence>
<dbReference type="PANTHER" id="PTHR16189:SF0">
    <property type="entry name" value="TRANSMEMBRANE PROTEIN 104"/>
    <property type="match status" value="1"/>
</dbReference>
<comment type="subcellular location">
    <subcellularLocation>
        <location evidence="1">Membrane</location>
        <topology evidence="1">Multi-pass membrane protein</topology>
    </subcellularLocation>
</comment>
<sequence>MEPAHITLAIRSTLNTTRIIQQYMQHQNLAKRNRASRRRQRGDKSDEDVDTDFSQSTGPGNVGMVLMGQVYVVEGQFWALGNKHRLVGMMYVFNSMFGIGILALPKAFADAGWLASSVILALAMVMSYITVTFLIEVMSSANARVVWDRNNDCHKEDEILKENIPMSAKRGEESTKSKALHSESSSKHFCCCYCLPDDPKPSVFDISELLSLTDLTKMYFSTVHLMEMPLKFILVCCCPWKSLAVLLNGSVTVIVGLQTQGAQDSCGLQISVPRMQKNAKEICGGTRISSTAVQLDSAVAKGPS</sequence>
<evidence type="ECO:0000256" key="2">
    <source>
        <dbReference type="ARBA" id="ARBA00022692"/>
    </source>
</evidence>
<dbReference type="AlphaFoldDB" id="M7BZZ6"/>
<comment type="similarity">
    <text evidence="6">Belongs to the TMEM104 family.</text>
</comment>
<evidence type="ECO:0000256" key="5">
    <source>
        <dbReference type="ARBA" id="ARBA00023180"/>
    </source>
</evidence>